<dbReference type="GO" id="GO:0006979">
    <property type="term" value="P:response to oxidative stress"/>
    <property type="evidence" value="ECO:0007669"/>
    <property type="project" value="InterPro"/>
</dbReference>
<keyword evidence="5" id="KW-0575">Peroxidase</keyword>
<dbReference type="GO" id="GO:0140825">
    <property type="term" value="F:lactoperoxidase activity"/>
    <property type="evidence" value="ECO:0007669"/>
    <property type="project" value="UniProtKB-EC"/>
</dbReference>
<keyword evidence="6" id="KW-0349">Heme</keyword>
<dbReference type="Proteomes" id="UP000886885">
    <property type="component" value="Chromosome 5D"/>
</dbReference>
<dbReference type="AlphaFoldDB" id="A0A8X7ZQC6"/>
<evidence type="ECO:0000256" key="6">
    <source>
        <dbReference type="ARBA" id="ARBA00022617"/>
    </source>
</evidence>
<proteinExistence type="predicted"/>
<comment type="caution">
    <text evidence="13">The sequence shown here is derived from an EMBL/GenBank/DDBJ whole genome shotgun (WGS) entry which is preliminary data.</text>
</comment>
<keyword evidence="7" id="KW-0479">Metal-binding</keyword>
<accession>A0A8X7ZQC6</accession>
<sequence length="193" mass="21038">MNQEHALALRGPRPKKHRLDPTVVALSDVATPFNSYNAYISTKPFLRFALASTYNAGDGHIFDVVAYKFSEAPDFFSAFHSQSLINFKISVNIIFGCFMEGCDASVIKQHSKKAVESHCPRVVTCAVLAIVTRDSYNVQMGRRDGPDGLVSEASKVAGNILHANDILANNLTFQSKGLSILDMEAHSASASRC</sequence>
<name>A0A8X7ZQC6_POPTO</name>
<dbReference type="PANTHER" id="PTHR31517">
    <property type="match status" value="1"/>
</dbReference>
<evidence type="ECO:0000256" key="2">
    <source>
        <dbReference type="ARBA" id="ARBA00002322"/>
    </source>
</evidence>
<evidence type="ECO:0000313" key="14">
    <source>
        <dbReference type="Proteomes" id="UP000886885"/>
    </source>
</evidence>
<gene>
    <name evidence="13" type="ORF">POTOM_020948</name>
</gene>
<dbReference type="PANTHER" id="PTHR31517:SF59">
    <property type="entry name" value="PEROXIDASE"/>
    <property type="match status" value="1"/>
</dbReference>
<organism evidence="13 14">
    <name type="scientific">Populus tomentosa</name>
    <name type="common">Chinese white poplar</name>
    <dbReference type="NCBI Taxonomy" id="118781"/>
    <lineage>
        <taxon>Eukaryota</taxon>
        <taxon>Viridiplantae</taxon>
        <taxon>Streptophyta</taxon>
        <taxon>Embryophyta</taxon>
        <taxon>Tracheophyta</taxon>
        <taxon>Spermatophyta</taxon>
        <taxon>Magnoliopsida</taxon>
        <taxon>eudicotyledons</taxon>
        <taxon>Gunneridae</taxon>
        <taxon>Pentapetalae</taxon>
        <taxon>rosids</taxon>
        <taxon>fabids</taxon>
        <taxon>Malpighiales</taxon>
        <taxon>Salicaceae</taxon>
        <taxon>Saliceae</taxon>
        <taxon>Populus</taxon>
    </lineage>
</organism>
<evidence type="ECO:0000256" key="10">
    <source>
        <dbReference type="ARBA" id="ARBA00023004"/>
    </source>
</evidence>
<comment type="cofactor">
    <cofactor evidence="1">
        <name>heme b</name>
        <dbReference type="ChEBI" id="CHEBI:60344"/>
    </cofactor>
</comment>
<protein>
    <recommendedName>
        <fullName evidence="3">peroxidase</fullName>
        <ecNumber evidence="3">1.11.1.7</ecNumber>
    </recommendedName>
</protein>
<reference evidence="13" key="1">
    <citation type="journal article" date="2020" name="bioRxiv">
        <title>Hybrid origin of Populus tomentosa Carr. identified through genome sequencing and phylogenomic analysis.</title>
        <authorList>
            <person name="An X."/>
            <person name="Gao K."/>
            <person name="Chen Z."/>
            <person name="Li J."/>
            <person name="Yang X."/>
            <person name="Yang X."/>
            <person name="Zhou J."/>
            <person name="Guo T."/>
            <person name="Zhao T."/>
            <person name="Huang S."/>
            <person name="Miao D."/>
            <person name="Khan W.U."/>
            <person name="Rao P."/>
            <person name="Ye M."/>
            <person name="Lei B."/>
            <person name="Liao W."/>
            <person name="Wang J."/>
            <person name="Ji L."/>
            <person name="Li Y."/>
            <person name="Guo B."/>
            <person name="Mustafa N.S."/>
            <person name="Li S."/>
            <person name="Yun Q."/>
            <person name="Keller S.R."/>
            <person name="Mao J."/>
            <person name="Zhang R."/>
            <person name="Strauss S.H."/>
        </authorList>
    </citation>
    <scope>NUCLEOTIDE SEQUENCE</scope>
    <source>
        <strain evidence="13">GM15</strain>
        <tissue evidence="13">Leaf</tissue>
    </source>
</reference>
<keyword evidence="11" id="KW-0376">Hydrogen peroxide</keyword>
<evidence type="ECO:0000259" key="12">
    <source>
        <dbReference type="PROSITE" id="PS50873"/>
    </source>
</evidence>
<dbReference type="InterPro" id="IPR002016">
    <property type="entry name" value="Haem_peroxidase"/>
</dbReference>
<evidence type="ECO:0000256" key="1">
    <source>
        <dbReference type="ARBA" id="ARBA00001970"/>
    </source>
</evidence>
<keyword evidence="8" id="KW-0106">Calcium</keyword>
<evidence type="ECO:0000256" key="9">
    <source>
        <dbReference type="ARBA" id="ARBA00023002"/>
    </source>
</evidence>
<evidence type="ECO:0000256" key="11">
    <source>
        <dbReference type="ARBA" id="ARBA00023324"/>
    </source>
</evidence>
<feature type="domain" description="Plant heme peroxidase family profile" evidence="12">
    <location>
        <begin position="97"/>
        <end position="193"/>
    </location>
</feature>
<evidence type="ECO:0000256" key="4">
    <source>
        <dbReference type="ARBA" id="ARBA00022525"/>
    </source>
</evidence>
<keyword evidence="14" id="KW-1185">Reference proteome</keyword>
<dbReference type="PROSITE" id="PS50873">
    <property type="entry name" value="PEROXIDASE_4"/>
    <property type="match status" value="1"/>
</dbReference>
<dbReference type="GO" id="GO:0020037">
    <property type="term" value="F:heme binding"/>
    <property type="evidence" value="ECO:0007669"/>
    <property type="project" value="InterPro"/>
</dbReference>
<evidence type="ECO:0000256" key="8">
    <source>
        <dbReference type="ARBA" id="ARBA00022837"/>
    </source>
</evidence>
<dbReference type="EMBL" id="JAAWWB010000010">
    <property type="protein sequence ID" value="KAG6773656.1"/>
    <property type="molecule type" value="Genomic_DNA"/>
</dbReference>
<dbReference type="GO" id="GO:0042744">
    <property type="term" value="P:hydrogen peroxide catabolic process"/>
    <property type="evidence" value="ECO:0007669"/>
    <property type="project" value="UniProtKB-KW"/>
</dbReference>
<evidence type="ECO:0000313" key="13">
    <source>
        <dbReference type="EMBL" id="KAG6773656.1"/>
    </source>
</evidence>
<dbReference type="InterPro" id="IPR000823">
    <property type="entry name" value="Peroxidase_pln"/>
</dbReference>
<keyword evidence="9" id="KW-0560">Oxidoreductase</keyword>
<dbReference type="GO" id="GO:0046872">
    <property type="term" value="F:metal ion binding"/>
    <property type="evidence" value="ECO:0007669"/>
    <property type="project" value="UniProtKB-KW"/>
</dbReference>
<evidence type="ECO:0000256" key="7">
    <source>
        <dbReference type="ARBA" id="ARBA00022723"/>
    </source>
</evidence>
<evidence type="ECO:0000256" key="5">
    <source>
        <dbReference type="ARBA" id="ARBA00022559"/>
    </source>
</evidence>
<evidence type="ECO:0000256" key="3">
    <source>
        <dbReference type="ARBA" id="ARBA00012313"/>
    </source>
</evidence>
<keyword evidence="4" id="KW-0964">Secreted</keyword>
<keyword evidence="10" id="KW-0408">Iron</keyword>
<dbReference type="EC" id="1.11.1.7" evidence="3"/>
<comment type="function">
    <text evidence="2">Removal of H(2)O(2), oxidation of toxic reductants, biosynthesis and degradation of lignin, suberization, auxin catabolism, response to environmental stresses such as wounding, pathogen attack and oxidative stress. These functions might be dependent on each isozyme/isoform in each plant tissue.</text>
</comment>